<accession>A0ACA9P1K2</accession>
<sequence>MKPSYPHAANIAFAEYANGGSAATPLVLQKPFSRGSVLINTTDPFADPLVNFGAYNNPVDLEIMLDIFKTWRKLLTLPSWKVLNPIEYDPGVNVTTDDDLKEYLRQSSTPTIAHPCCTAAMMPKRFGGVVDSNLKVYGVNGLSVVDASIMPIIPSTHLQSTVYAVAEKASGDSNQSITIYRSEQACIDSDFNENAQDDHLYNHLELDQSRYSLIQ</sequence>
<dbReference type="Proteomes" id="UP000789525">
    <property type="component" value="Unassembled WGS sequence"/>
</dbReference>
<gene>
    <name evidence="1" type="ORF">ACOLOM_LOCUS9447</name>
</gene>
<name>A0ACA9P1K2_9GLOM</name>
<organism evidence="1 2">
    <name type="scientific">Acaulospora colombiana</name>
    <dbReference type="NCBI Taxonomy" id="27376"/>
    <lineage>
        <taxon>Eukaryota</taxon>
        <taxon>Fungi</taxon>
        <taxon>Fungi incertae sedis</taxon>
        <taxon>Mucoromycota</taxon>
        <taxon>Glomeromycotina</taxon>
        <taxon>Glomeromycetes</taxon>
        <taxon>Diversisporales</taxon>
        <taxon>Acaulosporaceae</taxon>
        <taxon>Acaulospora</taxon>
    </lineage>
</organism>
<comment type="caution">
    <text evidence="1">The sequence shown here is derived from an EMBL/GenBank/DDBJ whole genome shotgun (WGS) entry which is preliminary data.</text>
</comment>
<evidence type="ECO:0000313" key="1">
    <source>
        <dbReference type="EMBL" id="CAG8683550.1"/>
    </source>
</evidence>
<protein>
    <submittedName>
        <fullName evidence="1">10507_t:CDS:1</fullName>
    </submittedName>
</protein>
<keyword evidence="2" id="KW-1185">Reference proteome</keyword>
<dbReference type="EMBL" id="CAJVPT010027429">
    <property type="protein sequence ID" value="CAG8683550.1"/>
    <property type="molecule type" value="Genomic_DNA"/>
</dbReference>
<evidence type="ECO:0000313" key="2">
    <source>
        <dbReference type="Proteomes" id="UP000789525"/>
    </source>
</evidence>
<proteinExistence type="predicted"/>
<reference evidence="1" key="1">
    <citation type="submission" date="2021-06" db="EMBL/GenBank/DDBJ databases">
        <authorList>
            <person name="Kallberg Y."/>
            <person name="Tangrot J."/>
            <person name="Rosling A."/>
        </authorList>
    </citation>
    <scope>NUCLEOTIDE SEQUENCE</scope>
    <source>
        <strain evidence="1">CL356</strain>
    </source>
</reference>